<name>A0A367J8W9_RHIST</name>
<evidence type="ECO:0000256" key="1">
    <source>
        <dbReference type="ARBA" id="ARBA00012486"/>
    </source>
</evidence>
<feature type="compositionally biased region" description="Polar residues" evidence="6">
    <location>
        <begin position="232"/>
        <end position="261"/>
    </location>
</feature>
<evidence type="ECO:0000313" key="9">
    <source>
        <dbReference type="Proteomes" id="UP000253551"/>
    </source>
</evidence>
<dbReference type="GO" id="GO:0005524">
    <property type="term" value="F:ATP binding"/>
    <property type="evidence" value="ECO:0007669"/>
    <property type="project" value="UniProtKB-KW"/>
</dbReference>
<feature type="domain" description="UBC core" evidence="7">
    <location>
        <begin position="1"/>
        <end position="149"/>
    </location>
</feature>
<accession>A0A367J8W9</accession>
<feature type="compositionally biased region" description="Basic residues" evidence="6">
    <location>
        <begin position="357"/>
        <end position="371"/>
    </location>
</feature>
<evidence type="ECO:0000256" key="3">
    <source>
        <dbReference type="ARBA" id="ARBA00022741"/>
    </source>
</evidence>
<feature type="non-terminal residue" evidence="8">
    <location>
        <position position="1"/>
    </location>
</feature>
<feature type="region of interest" description="Disordered" evidence="6">
    <location>
        <begin position="345"/>
        <end position="375"/>
    </location>
</feature>
<evidence type="ECO:0000256" key="6">
    <source>
        <dbReference type="SAM" id="MobiDB-lite"/>
    </source>
</evidence>
<sequence>KRLQKELRDLEKEPPPGITCYPKEDDITELEAYSVPDIKGPPDTPYEKGLFRLDIRIPLKYPFEPPQICFKTIIYHPNIDDSGRICADILKTGGWKPALNLSTTLISLSQLMAHPNPDDPLEPEIAREYQLDYPKFEQKAIQHTEKYATGEQNESSGDIKLTEEKKEEREEEEEMPISQTQSKLSKLLSKKKMSKKLDEKTEVQQREPLLPIKDASRQETLRNESNSSESRGSIQNSPIPSESIKKNPTQNGERIQNNEPSQIEPIQIELSQNDKSLQNDESSQNKYTQREFTQNGFIQKTSIKIESKEKGSIHFEPTLTEICNNESTPSNTSLKDSILIDLKDKDIFDTQKESPRKTAKSKRHDKKRNKPKRPDVMVIVDEEEDVTKITGKENCASVSNGKIQADTKRVGTKRPYSALELMEAIELSDDEEDKEAEQNLHSEPILYSLKLSKKLKRNPLNLSKKKTQK</sequence>
<evidence type="ECO:0000313" key="8">
    <source>
        <dbReference type="EMBL" id="RCH86378.1"/>
    </source>
</evidence>
<evidence type="ECO:0000256" key="4">
    <source>
        <dbReference type="ARBA" id="ARBA00022786"/>
    </source>
</evidence>
<dbReference type="InterPro" id="IPR016135">
    <property type="entry name" value="UBQ-conjugating_enzyme/RWD"/>
</dbReference>
<keyword evidence="4" id="KW-0833">Ubl conjugation pathway</keyword>
<dbReference type="EMBL" id="PJQM01003948">
    <property type="protein sequence ID" value="RCH86378.1"/>
    <property type="molecule type" value="Genomic_DNA"/>
</dbReference>
<keyword evidence="5" id="KW-0067">ATP-binding</keyword>
<evidence type="ECO:0000256" key="5">
    <source>
        <dbReference type="ARBA" id="ARBA00022840"/>
    </source>
</evidence>
<dbReference type="Gene3D" id="3.10.110.10">
    <property type="entry name" value="Ubiquitin Conjugating Enzyme"/>
    <property type="match status" value="1"/>
</dbReference>
<feature type="compositionally biased region" description="Basic and acidic residues" evidence="6">
    <location>
        <begin position="303"/>
        <end position="313"/>
    </location>
</feature>
<evidence type="ECO:0000259" key="7">
    <source>
        <dbReference type="PROSITE" id="PS50127"/>
    </source>
</evidence>
<proteinExistence type="predicted"/>
<gene>
    <name evidence="8" type="primary">UBE2T</name>
    <name evidence="8" type="ORF">CU098_002189</name>
</gene>
<dbReference type="AlphaFoldDB" id="A0A367J8W9"/>
<dbReference type="SUPFAM" id="SSF54495">
    <property type="entry name" value="UBC-like"/>
    <property type="match status" value="1"/>
</dbReference>
<keyword evidence="2" id="KW-0808">Transferase</keyword>
<reference evidence="8 9" key="1">
    <citation type="journal article" date="2018" name="G3 (Bethesda)">
        <title>Phylogenetic and Phylogenomic Definition of Rhizopus Species.</title>
        <authorList>
            <person name="Gryganskyi A.P."/>
            <person name="Golan J."/>
            <person name="Dolatabadi S."/>
            <person name="Mondo S."/>
            <person name="Robb S."/>
            <person name="Idnurm A."/>
            <person name="Muszewska A."/>
            <person name="Steczkiewicz K."/>
            <person name="Masonjones S."/>
            <person name="Liao H.L."/>
            <person name="Gajdeczka M.T."/>
            <person name="Anike F."/>
            <person name="Vuek A."/>
            <person name="Anishchenko I.M."/>
            <person name="Voigt K."/>
            <person name="de Hoog G.S."/>
            <person name="Smith M.E."/>
            <person name="Heitman J."/>
            <person name="Vilgalys R."/>
            <person name="Stajich J.E."/>
        </authorList>
    </citation>
    <scope>NUCLEOTIDE SEQUENCE [LARGE SCALE GENOMIC DNA]</scope>
    <source>
        <strain evidence="8 9">LSU 92-RS-03</strain>
    </source>
</reference>
<dbReference type="InterPro" id="IPR000608">
    <property type="entry name" value="UBC"/>
</dbReference>
<feature type="compositionally biased region" description="Basic and acidic residues" evidence="6">
    <location>
        <begin position="195"/>
        <end position="205"/>
    </location>
</feature>
<dbReference type="SMART" id="SM00212">
    <property type="entry name" value="UBCc"/>
    <property type="match status" value="1"/>
</dbReference>
<dbReference type="PROSITE" id="PS50127">
    <property type="entry name" value="UBC_2"/>
    <property type="match status" value="1"/>
</dbReference>
<dbReference type="GO" id="GO:0061631">
    <property type="term" value="F:ubiquitin conjugating enzyme activity"/>
    <property type="evidence" value="ECO:0007669"/>
    <property type="project" value="UniProtKB-EC"/>
</dbReference>
<feature type="region of interest" description="Disordered" evidence="6">
    <location>
        <begin position="145"/>
        <end position="313"/>
    </location>
</feature>
<comment type="caution">
    <text evidence="8">The sequence shown here is derived from an EMBL/GenBank/DDBJ whole genome shotgun (WGS) entry which is preliminary data.</text>
</comment>
<dbReference type="Pfam" id="PF00179">
    <property type="entry name" value="UQ_con"/>
    <property type="match status" value="1"/>
</dbReference>
<dbReference type="OrthoDB" id="9978460at2759"/>
<dbReference type="Proteomes" id="UP000253551">
    <property type="component" value="Unassembled WGS sequence"/>
</dbReference>
<keyword evidence="3" id="KW-0547">Nucleotide-binding</keyword>
<dbReference type="FunFam" id="3.10.110.10:FF:000060">
    <property type="entry name" value="Ubiquitin conjugating enzyme (UbcB)"/>
    <property type="match status" value="1"/>
</dbReference>
<dbReference type="CDD" id="cd23805">
    <property type="entry name" value="UBCc_UBE2T"/>
    <property type="match status" value="1"/>
</dbReference>
<dbReference type="STRING" id="4846.A0A367J8W9"/>
<feature type="compositionally biased region" description="Basic and acidic residues" evidence="6">
    <location>
        <begin position="1"/>
        <end position="14"/>
    </location>
</feature>
<evidence type="ECO:0000256" key="2">
    <source>
        <dbReference type="ARBA" id="ARBA00022679"/>
    </source>
</evidence>
<keyword evidence="9" id="KW-1185">Reference proteome</keyword>
<organism evidence="8 9">
    <name type="scientific">Rhizopus stolonifer</name>
    <name type="common">Rhizopus nigricans</name>
    <dbReference type="NCBI Taxonomy" id="4846"/>
    <lineage>
        <taxon>Eukaryota</taxon>
        <taxon>Fungi</taxon>
        <taxon>Fungi incertae sedis</taxon>
        <taxon>Mucoromycota</taxon>
        <taxon>Mucoromycotina</taxon>
        <taxon>Mucoromycetes</taxon>
        <taxon>Mucorales</taxon>
        <taxon>Mucorineae</taxon>
        <taxon>Rhizopodaceae</taxon>
        <taxon>Rhizopus</taxon>
    </lineage>
</organism>
<dbReference type="EC" id="2.3.2.23" evidence="1"/>
<dbReference type="PANTHER" id="PTHR24068">
    <property type="entry name" value="UBIQUITIN-CONJUGATING ENZYME E2"/>
    <property type="match status" value="1"/>
</dbReference>
<feature type="compositionally biased region" description="Polar residues" evidence="6">
    <location>
        <begin position="269"/>
        <end position="302"/>
    </location>
</feature>
<feature type="region of interest" description="Disordered" evidence="6">
    <location>
        <begin position="1"/>
        <end position="23"/>
    </location>
</feature>
<protein>
    <recommendedName>
        <fullName evidence="1">E2 ubiquitin-conjugating enzyme</fullName>
        <ecNumber evidence="1">2.3.2.23</ecNumber>
    </recommendedName>
</protein>
<feature type="compositionally biased region" description="Basic and acidic residues" evidence="6">
    <location>
        <begin position="345"/>
        <end position="356"/>
    </location>
</feature>